<dbReference type="Pfam" id="PF05036">
    <property type="entry name" value="SPOR"/>
    <property type="match status" value="1"/>
</dbReference>
<dbReference type="Proteomes" id="UP000831787">
    <property type="component" value="Chromosome"/>
</dbReference>
<dbReference type="InterPro" id="IPR007730">
    <property type="entry name" value="SPOR-like_dom"/>
</dbReference>
<keyword evidence="5" id="KW-1185">Reference proteome</keyword>
<feature type="region of interest" description="Disordered" evidence="1">
    <location>
        <begin position="24"/>
        <end position="47"/>
    </location>
</feature>
<protein>
    <submittedName>
        <fullName evidence="4">SPOR domain-containing protein</fullName>
    </submittedName>
</protein>
<evidence type="ECO:0000313" key="5">
    <source>
        <dbReference type="Proteomes" id="UP000831787"/>
    </source>
</evidence>
<feature type="domain" description="SPOR" evidence="3">
    <location>
        <begin position="126"/>
        <end position="204"/>
    </location>
</feature>
<evidence type="ECO:0000259" key="3">
    <source>
        <dbReference type="PROSITE" id="PS51724"/>
    </source>
</evidence>
<organism evidence="4 5">
    <name type="scientific">Halobacillus salinarum</name>
    <dbReference type="NCBI Taxonomy" id="2932257"/>
    <lineage>
        <taxon>Bacteria</taxon>
        <taxon>Bacillati</taxon>
        <taxon>Bacillota</taxon>
        <taxon>Bacilli</taxon>
        <taxon>Bacillales</taxon>
        <taxon>Bacillaceae</taxon>
        <taxon>Halobacillus</taxon>
    </lineage>
</organism>
<dbReference type="RefSeq" id="WP_244713332.1">
    <property type="nucleotide sequence ID" value="NZ_CP095073.1"/>
</dbReference>
<dbReference type="PROSITE" id="PS51724">
    <property type="entry name" value="SPOR"/>
    <property type="match status" value="1"/>
</dbReference>
<dbReference type="InterPro" id="IPR036680">
    <property type="entry name" value="SPOR-like_sf"/>
</dbReference>
<name>A0ABY4EQ83_9BACI</name>
<evidence type="ECO:0000256" key="2">
    <source>
        <dbReference type="SAM" id="Phobius"/>
    </source>
</evidence>
<accession>A0ABY4EQ83</accession>
<dbReference type="EMBL" id="CP095073">
    <property type="protein sequence ID" value="UOQ46246.1"/>
    <property type="molecule type" value="Genomic_DNA"/>
</dbReference>
<proteinExistence type="predicted"/>
<gene>
    <name evidence="4" type="ORF">MUN89_10225</name>
</gene>
<sequence>MNSKKKISITFGTKAREFQNEMVQAKEEHAASADHRENDSFQESRDRPSIYELPFKRKTLTNSSLKPIIMSTLTALLISLGLGFLLLRMFVSISDSASSAESSPSAEEANAAAVSQDDTSAASLASETIDSYIVQAGVFSTEDKAKEWKDKLTNASIASMIWEREGKYFLFAGRGDTREEADQVAKALISKSVDTYVKPWQVTTKSYSGKEARAVESLLGYLKEGSLASVSQNGKEQIVKDLQGSKDSKLLGAVESWEADSGQNQMAWLEIVHSLEKE</sequence>
<keyword evidence="2" id="KW-0812">Transmembrane</keyword>
<keyword evidence="2" id="KW-1133">Transmembrane helix</keyword>
<dbReference type="Gene3D" id="3.30.70.1070">
    <property type="entry name" value="Sporulation related repeat"/>
    <property type="match status" value="1"/>
</dbReference>
<evidence type="ECO:0000256" key="1">
    <source>
        <dbReference type="SAM" id="MobiDB-lite"/>
    </source>
</evidence>
<dbReference type="SUPFAM" id="SSF110997">
    <property type="entry name" value="Sporulation related repeat"/>
    <property type="match status" value="1"/>
</dbReference>
<feature type="transmembrane region" description="Helical" evidence="2">
    <location>
        <begin position="68"/>
        <end position="91"/>
    </location>
</feature>
<evidence type="ECO:0000313" key="4">
    <source>
        <dbReference type="EMBL" id="UOQ46246.1"/>
    </source>
</evidence>
<keyword evidence="2" id="KW-0472">Membrane</keyword>
<reference evidence="4 5" key="1">
    <citation type="submission" date="2022-04" db="EMBL/GenBank/DDBJ databases">
        <title>Halobacillus sp. isolated from saltern.</title>
        <authorList>
            <person name="Won M."/>
            <person name="Lee C.-M."/>
            <person name="Woen H.-Y."/>
            <person name="Kwon S.-W."/>
        </authorList>
    </citation>
    <scope>NUCLEOTIDE SEQUENCE [LARGE SCALE GENOMIC DNA]</scope>
    <source>
        <strain evidence="4 5">SSBR10-3</strain>
    </source>
</reference>